<gene>
    <name evidence="6" type="ORF">CKAN_02278500</name>
</gene>
<evidence type="ECO:0000256" key="2">
    <source>
        <dbReference type="ARBA" id="ARBA00022723"/>
    </source>
</evidence>
<dbReference type="InterPro" id="IPR008949">
    <property type="entry name" value="Isoprenoid_synthase_dom_sf"/>
</dbReference>
<keyword evidence="2" id="KW-0479">Metal-binding</keyword>
<dbReference type="Pfam" id="PF03936">
    <property type="entry name" value="Terpene_synth_C"/>
    <property type="match status" value="1"/>
</dbReference>
<keyword evidence="4" id="KW-0472">Membrane</keyword>
<evidence type="ECO:0000313" key="7">
    <source>
        <dbReference type="Proteomes" id="UP000283530"/>
    </source>
</evidence>
<dbReference type="GO" id="GO:0016114">
    <property type="term" value="P:terpenoid biosynthetic process"/>
    <property type="evidence" value="ECO:0007669"/>
    <property type="project" value="InterPro"/>
</dbReference>
<dbReference type="AlphaFoldDB" id="A0A3S3R2S7"/>
<comment type="caution">
    <text evidence="6">The sequence shown here is derived from an EMBL/GenBank/DDBJ whole genome shotgun (WGS) entry which is preliminary data.</text>
</comment>
<name>A0A3S3R2S7_9MAGN</name>
<dbReference type="SUPFAM" id="SSF48576">
    <property type="entry name" value="Terpenoid synthases"/>
    <property type="match status" value="1"/>
</dbReference>
<evidence type="ECO:0000256" key="4">
    <source>
        <dbReference type="SAM" id="Phobius"/>
    </source>
</evidence>
<reference evidence="6 7" key="1">
    <citation type="journal article" date="2019" name="Nat. Plants">
        <title>Stout camphor tree genome fills gaps in understanding of flowering plant genome evolution.</title>
        <authorList>
            <person name="Chaw S.M."/>
            <person name="Liu Y.C."/>
            <person name="Wu Y.W."/>
            <person name="Wang H.Y."/>
            <person name="Lin C.I."/>
            <person name="Wu C.S."/>
            <person name="Ke H.M."/>
            <person name="Chang L.Y."/>
            <person name="Hsu C.Y."/>
            <person name="Yang H.T."/>
            <person name="Sudianto E."/>
            <person name="Hsu M.H."/>
            <person name="Wu K.P."/>
            <person name="Wang L.N."/>
            <person name="Leebens-Mack J.H."/>
            <person name="Tsai I.J."/>
        </authorList>
    </citation>
    <scope>NUCLEOTIDE SEQUENCE [LARGE SCALE GENOMIC DNA]</scope>
    <source>
        <strain evidence="7">cv. Chaw 1501</strain>
        <tissue evidence="6">Young leaves</tissue>
    </source>
</reference>
<evidence type="ECO:0000256" key="3">
    <source>
        <dbReference type="ARBA" id="ARBA00022842"/>
    </source>
</evidence>
<accession>A0A3S3R2S7</accession>
<keyword evidence="4" id="KW-1133">Transmembrane helix</keyword>
<organism evidence="6 7">
    <name type="scientific">Cinnamomum micranthum f. kanehirae</name>
    <dbReference type="NCBI Taxonomy" id="337451"/>
    <lineage>
        <taxon>Eukaryota</taxon>
        <taxon>Viridiplantae</taxon>
        <taxon>Streptophyta</taxon>
        <taxon>Embryophyta</taxon>
        <taxon>Tracheophyta</taxon>
        <taxon>Spermatophyta</taxon>
        <taxon>Magnoliopsida</taxon>
        <taxon>Magnoliidae</taxon>
        <taxon>Laurales</taxon>
        <taxon>Lauraceae</taxon>
        <taxon>Cinnamomum</taxon>
    </lineage>
</organism>
<dbReference type="InterPro" id="IPR050148">
    <property type="entry name" value="Terpene_synthase-like"/>
</dbReference>
<dbReference type="PANTHER" id="PTHR31225">
    <property type="entry name" value="OS04G0344100 PROTEIN-RELATED"/>
    <property type="match status" value="1"/>
</dbReference>
<keyword evidence="4" id="KW-0812">Transmembrane</keyword>
<sequence>MKSYSFGVTWLNYEALKEEGLDVIPFLKKVVLFRFLFESFIILFKLNLIVFLIRLTNKTINGSKLLTKYIFFNVVSFSSSGQICKSYLDEARWYSNGYMPTLEGMPTEALNYSNTSSLIKRSSMILRLCNDLGTSSYEVARGDVPKSIQCYMYEAGASESVARDHIKYQIAEGWKKMNEMPSS</sequence>
<feature type="transmembrane region" description="Helical" evidence="4">
    <location>
        <begin position="31"/>
        <end position="53"/>
    </location>
</feature>
<dbReference type="OrthoDB" id="1936865at2759"/>
<evidence type="ECO:0000256" key="1">
    <source>
        <dbReference type="ARBA" id="ARBA00004721"/>
    </source>
</evidence>
<keyword evidence="3" id="KW-0460">Magnesium</keyword>
<dbReference type="PANTHER" id="PTHR31225:SF9">
    <property type="entry name" value="TERPENE SYNTHASE 10"/>
    <property type="match status" value="1"/>
</dbReference>
<dbReference type="GO" id="GO:0010333">
    <property type="term" value="F:terpene synthase activity"/>
    <property type="evidence" value="ECO:0007669"/>
    <property type="project" value="InterPro"/>
</dbReference>
<feature type="domain" description="Terpene synthase metal-binding" evidence="5">
    <location>
        <begin position="113"/>
        <end position="176"/>
    </location>
</feature>
<keyword evidence="7" id="KW-1185">Reference proteome</keyword>
<evidence type="ECO:0000259" key="5">
    <source>
        <dbReference type="Pfam" id="PF03936"/>
    </source>
</evidence>
<dbReference type="Proteomes" id="UP000283530">
    <property type="component" value="Unassembled WGS sequence"/>
</dbReference>
<dbReference type="EMBL" id="QPKB01000010">
    <property type="protein sequence ID" value="RWR93527.1"/>
    <property type="molecule type" value="Genomic_DNA"/>
</dbReference>
<proteinExistence type="predicted"/>
<protein>
    <submittedName>
        <fullName evidence="6">Terpene synthase 2</fullName>
    </submittedName>
</protein>
<evidence type="ECO:0000313" key="6">
    <source>
        <dbReference type="EMBL" id="RWR93527.1"/>
    </source>
</evidence>
<dbReference type="Gene3D" id="1.10.600.10">
    <property type="entry name" value="Farnesyl Diphosphate Synthase"/>
    <property type="match status" value="2"/>
</dbReference>
<dbReference type="InterPro" id="IPR005630">
    <property type="entry name" value="Terpene_synthase_metal-bd"/>
</dbReference>
<comment type="pathway">
    <text evidence="1">Secondary metabolite biosynthesis; terpenoid biosynthesis.</text>
</comment>